<evidence type="ECO:0000313" key="1">
    <source>
        <dbReference type="EMBL" id="ETZ05491.1"/>
    </source>
</evidence>
<sequence length="281" mass="33420">MKNVKNKSTIYVKMLNKFFKIVLCAFSINTMVRANFDSGKLSSVELMLLTPSYRSEYYHKIHLFEEIFSDFKDFLKKIYEKKIKISDKNRILLMEYCADIFFFNIRRLYIENIEQVIKILKSPQKKESLNHLDELPYSIDRIYNEKFSKKTNFSLKLDEVYDKKSLENSLVLLNQELKAQALLLSFPSKIEKIENSKLLSDKTIAIFWKDIKEHLNKYSKVLDEVLSEVTEDFDAKTLNEKIDFIKNIQIEKKEKEIKNIIDEIKKNKKGFVNKFLGFVKK</sequence>
<evidence type="ECO:0000313" key="2">
    <source>
        <dbReference type="Proteomes" id="UP000026922"/>
    </source>
</evidence>
<gene>
    <name evidence="1" type="ORF">K737_300070</name>
</gene>
<dbReference type="Proteomes" id="UP000026922">
    <property type="component" value="Unassembled WGS sequence"/>
</dbReference>
<comment type="caution">
    <text evidence="1">The sequence shown here is derived from an EMBL/GenBank/DDBJ whole genome shotgun (WGS) entry which is preliminary data.</text>
</comment>
<dbReference type="EMBL" id="ARPM03000034">
    <property type="protein sequence ID" value="ETZ05491.1"/>
    <property type="molecule type" value="Genomic_DNA"/>
</dbReference>
<name>A0A061JH39_9PROT</name>
<accession>A0A061JH39</accession>
<protein>
    <submittedName>
        <fullName evidence="1">Uncharacterized protein</fullName>
    </submittedName>
</protein>
<organism evidence="1 2">
    <name type="scientific">Holospora undulata HU1</name>
    <dbReference type="NCBI Taxonomy" id="1321371"/>
    <lineage>
        <taxon>Bacteria</taxon>
        <taxon>Pseudomonadati</taxon>
        <taxon>Pseudomonadota</taxon>
        <taxon>Alphaproteobacteria</taxon>
        <taxon>Holosporales</taxon>
        <taxon>Holosporaceae</taxon>
        <taxon>Holospora</taxon>
    </lineage>
</organism>
<reference evidence="1 2" key="1">
    <citation type="journal article" date="2013" name="Genome Announc.">
        <title>Draft Genome Sequence of Holospora undulata Strain HU1, a Micronucleus-Specific Symbiont of the Ciliate Paramecium caudatum.</title>
        <authorList>
            <person name="Dohra H."/>
            <person name="Suzuki H."/>
            <person name="Suzuki T."/>
            <person name="Tanaka K."/>
            <person name="Fujishima M."/>
        </authorList>
    </citation>
    <scope>NUCLEOTIDE SEQUENCE [LARGE SCALE GENOMIC DNA]</scope>
    <source>
        <strain evidence="1 2">HU1</strain>
    </source>
</reference>
<dbReference type="AlphaFoldDB" id="A0A061JH39"/>
<keyword evidence="2" id="KW-1185">Reference proteome</keyword>
<proteinExistence type="predicted"/>